<dbReference type="SMART" id="SM00119">
    <property type="entry name" value="HECTc"/>
    <property type="match status" value="1"/>
</dbReference>
<keyword evidence="10" id="KW-1185">Reference proteome</keyword>
<sequence length="2528" mass="296626">MLEKNKNIYLWSFKEYEAFFLEEENDMKLCISSCAYFDNWPFKMKKIRYWVKINKKIAKLIEKYYNEYFENGFQRKEFDLGDKIIICILFNILQRIYNFSDDPGAFKGIDKMLKFALCFDKDVMLCAFKTIYIIGEVSNISKTCSIQQEILYKIADLDVTLSDILPHIKDKVHKPIENIVIKDCVFAAFREYSKDHRESDVYIALIQQLFADNRNIFTVMKQNAIMILFHNLDADEYYHRLSSTYSLLDLEADRDYIKSLDINELYKSSRNEFMEILNKEDLFLGIEEVCSVDNKLAERLLRNVNFIQNVDVELKLSFERYLIFCLGYSYNFVHLIFILELNKTDGVFYASLKNALDKPELDKVCVFTLLELLIRTENQNVLDIAFVQKLMSDFLNADNNDSLQVFMQICYIFLKENEDFYLELLKGDFVEKCYNFVKKSKVEFKKEIIITILDMLFYLYKKQNTRLEPFEESKFLDVCTDLISQYNNELSTKSLKIITFFINSDPLCIEILVRSGICKVLYGLEGRKQISEDLGVSLINFIDALSLNIEFSRILREQKVFSTLLNSLNLYDHLNPISPENSLVDSISIFLRHHPEYNEEYAVYFIGKLKGMIELYHDRTPEDSEIVNIERFLDSFRHFKTNLSSKLLKKYLDEMVVLFVEFYYRVCVLQETSKNTIFNIIQMFVTIFGLLGSERKAIECILPKIRDVIRDLKSVSTSKNLFISIMEGEKSISLVSGIINNFFDVKINDYGLFVEIFELAMDLFTLTVDEIGDVFDREVLERTLISSYLCFFSRLKNENTEKDNIKIYSMLICLNFVFLLKFTIEEFDLVKMHCSGTFLDKFLLQITKAIEQNKDVHEEEKVKRSRKNNTDSKLRLYFEVLKHITDIFNSEMLHVFILWIRKHEMFIGEDSYINDCVLEVLSKIPPPSYIDKKYKTVLLTFLNSFKESKNTQRAQILKTISNIFLTDKDLDSNTEKHLSAIVSRNYYVGCKNRFKFLMKNTEFVIENIVKKNFGVFVDNITEETLDYIAFLINYHYDPICMFDLLKGALEVLTFVKKRADRGKLLAFVKKLKENGVYKEEYDFENPLTDISDTKIADKKGNLHIDEKLILSTFNEMVLKAERDLFNIPWTFFLGCGKYYEARLNKFDLLADIHMFYLCLLRGYQNQQCSMLILHFIFANQQDLYNLKDEIINKRDLLNFYGLNNDEHDFFPLIYRNPNLIFLKEMPEEENVLKTNDAHNSIVTSPVLFWLLMNESAHDKNALYILSEIVYNYPRYISFIDLVYIRRIVNNYLDNDFAYIKDPEEQGGAKRALEFLSICFHTLNPNFLGHFIEFTKETLTRKHISEICGIIFILCNVSNPLVTLNSVLEQKERGKNIHLGFKELLKKGVLDLFIEVISDLNEKELPNLRELSNNSETLINDLGIKNLNMFLVQNRFDYLNTYEVSEFNLNTFSDLNKYSDQLLSVAFNFVYNIYYSTYQKEIEDSGILDVEMSDEEIEHDFDSNETFYNEEDESGTEQASSSTIYNDTQDEEIEESEEENKDTEVPESQEKETVPMVRSIYLRLETEFKTLDEDNKKLIFENISKNIKMLENVSLEANEAENESMEEEDLEESNDLENEDLEESNDLEDEDLEDESSIGVADGWIPDIIPEELAYMNEFELEEYVSGLTEERKANFLEYKAIDKEFLNNLMPRFRRVFESYEELLKDFYSPEVDVFYDEKDRTKEKIQSEINVYLKEENVCGLLENFIRGKYSCKPQIYNIFKILSLCKKTRKAIFERSIKRLLISACELNLETVDQSEKFESIRKCIEMIRLVTSKHKIEGFENEKTCLVRCLFALLGYKEVAMKSLYLLNLIDFDSEIFDETVKSGSELFEETNEMLEKAYFVRNTAFVELRILADLMKVAEMWINKKTTGYLKNIISKMNRRPLGNLIFYVMDAISVEFRNILECEDSLILQKYVESQNKISNLVLIFNFCFTALFAQLKAVHKEDLETFFYNIGMEYKGLEKMDLKYLCKTIPTVDFIKEEGVVIEEYLVDMFYSLITKGIESVLRKMSKQGSSKIDSYYLSGLYNVYFLVFSVYEGVLNFFILFKPPGVPQSRIDEILLKYDGLRNGLTTFLDSNIAEINSIFSTETDVFSQNIEFLSRFNVINFVNKNNYFRGKIQELNPYKEGSYTINVRRKQILSDSLFQIMNKTSKEFKTKKLQIKFAGEEGLDFGGLTREWFGLLVKDITNPDLGLFIYTSEKKTTVLPYRNSKINSEHLLYFRFVGRILAKSILDRTILDLHIDKSAYRYFLGKKCELGDLEPIDPQFYNSLIWIRDNPIENVVCLTFSTEYTEFGDTQIVDLKPNGRNIPVTDENKQEYIDLIVEYKLFKGIEIQLNSIKQGLFEIIDRDLLLIFNENEFELLISGIPEINVDDWMNNTDYYGYKSNSPNIIWFWKAVRSFTPEERAKLLQFCTGSSRVPFEGFSHLQGNSGLQKFSIHKSSSDNVRLPSAHTCFNQLDLPEYPSFADLRKSVLYAINECTEGFGLI</sequence>
<proteinExistence type="predicted"/>
<evidence type="ECO:0000256" key="4">
    <source>
        <dbReference type="ARBA" id="ARBA00022679"/>
    </source>
</evidence>
<dbReference type="InterPro" id="IPR035983">
    <property type="entry name" value="Hect_E3_ubiquitin_ligase"/>
</dbReference>
<name>A0A9P6H1Q4_9MICR</name>
<feature type="compositionally biased region" description="Acidic residues" evidence="7">
    <location>
        <begin position="1597"/>
        <end position="1635"/>
    </location>
</feature>
<dbReference type="OrthoDB" id="8068875at2759"/>
<feature type="compositionally biased region" description="Basic and acidic residues" evidence="7">
    <location>
        <begin position="1541"/>
        <end position="1552"/>
    </location>
</feature>
<evidence type="ECO:0000256" key="3">
    <source>
        <dbReference type="ARBA" id="ARBA00012485"/>
    </source>
</evidence>
<feature type="compositionally biased region" description="Acidic residues" evidence="7">
    <location>
        <begin position="1527"/>
        <end position="1540"/>
    </location>
</feature>
<dbReference type="PROSITE" id="PS50237">
    <property type="entry name" value="HECT"/>
    <property type="match status" value="1"/>
</dbReference>
<dbReference type="GO" id="GO:0016567">
    <property type="term" value="P:protein ubiquitination"/>
    <property type="evidence" value="ECO:0007669"/>
    <property type="project" value="TreeGrafter"/>
</dbReference>
<dbReference type="PANTHER" id="PTHR11254">
    <property type="entry name" value="HECT DOMAIN UBIQUITIN-PROTEIN LIGASE"/>
    <property type="match status" value="1"/>
</dbReference>
<dbReference type="EC" id="2.3.2.26" evidence="3"/>
<keyword evidence="4" id="KW-0808">Transferase</keyword>
<dbReference type="FunFam" id="3.30.2410.10:FF:000009">
    <property type="entry name" value="Probable E3 ubiquitin-protein ligase HECTD2"/>
    <property type="match status" value="1"/>
</dbReference>
<dbReference type="PANTHER" id="PTHR11254:SF440">
    <property type="entry name" value="E3 UBIQUITIN-PROTEIN LIGASE NEDD-4"/>
    <property type="match status" value="1"/>
</dbReference>
<accession>A0A9P6H1Q4</accession>
<protein>
    <recommendedName>
        <fullName evidence="3">HECT-type E3 ubiquitin transferase</fullName>
        <ecNumber evidence="3">2.3.2.26</ecNumber>
    </recommendedName>
</protein>
<feature type="region of interest" description="Disordered" evidence="7">
    <location>
        <begin position="1507"/>
        <end position="1552"/>
    </location>
</feature>
<evidence type="ECO:0000259" key="8">
    <source>
        <dbReference type="PROSITE" id="PS50237"/>
    </source>
</evidence>
<organism evidence="9 10">
    <name type="scientific">Nosema granulosis</name>
    <dbReference type="NCBI Taxonomy" id="83296"/>
    <lineage>
        <taxon>Eukaryota</taxon>
        <taxon>Fungi</taxon>
        <taxon>Fungi incertae sedis</taxon>
        <taxon>Microsporidia</taxon>
        <taxon>Nosematidae</taxon>
        <taxon>Nosema</taxon>
    </lineage>
</organism>
<dbReference type="InterPro" id="IPR050409">
    <property type="entry name" value="E3_ubiq-protein_ligase"/>
</dbReference>
<dbReference type="GO" id="GO:0061630">
    <property type="term" value="F:ubiquitin protein ligase activity"/>
    <property type="evidence" value="ECO:0007669"/>
    <property type="project" value="UniProtKB-EC"/>
</dbReference>
<comment type="pathway">
    <text evidence="2">Protein modification; protein ubiquitination.</text>
</comment>
<evidence type="ECO:0000313" key="10">
    <source>
        <dbReference type="Proteomes" id="UP000740883"/>
    </source>
</evidence>
<evidence type="ECO:0000256" key="6">
    <source>
        <dbReference type="PROSITE-ProRule" id="PRU00104"/>
    </source>
</evidence>
<reference evidence="9 10" key="1">
    <citation type="journal article" date="2020" name="Genome Biol. Evol.">
        <title>Comparative genomics of strictly vertically transmitted, feminizing microsporidia endosymbionts of amphipod crustaceans.</title>
        <authorList>
            <person name="Cormier A."/>
            <person name="Chebbi M.A."/>
            <person name="Giraud I."/>
            <person name="Wattier R."/>
            <person name="Teixeira M."/>
            <person name="Gilbert C."/>
            <person name="Rigaud T."/>
            <person name="Cordaux R."/>
        </authorList>
    </citation>
    <scope>NUCLEOTIDE SEQUENCE [LARGE SCALE GENOMIC DNA]</scope>
    <source>
        <strain evidence="9 10">Ou3-Ou53</strain>
    </source>
</reference>
<feature type="region of interest" description="Disordered" evidence="7">
    <location>
        <begin position="1596"/>
        <end position="1635"/>
    </location>
</feature>
<dbReference type="EMBL" id="SBJO01000001">
    <property type="protein sequence ID" value="KAF9765074.1"/>
    <property type="molecule type" value="Genomic_DNA"/>
</dbReference>
<feature type="domain" description="HECT" evidence="8">
    <location>
        <begin position="2192"/>
        <end position="2528"/>
    </location>
</feature>
<dbReference type="GO" id="GO:0005737">
    <property type="term" value="C:cytoplasm"/>
    <property type="evidence" value="ECO:0007669"/>
    <property type="project" value="TreeGrafter"/>
</dbReference>
<dbReference type="Gene3D" id="3.30.2410.10">
    <property type="entry name" value="Hect, E3 ligase catalytic domain"/>
    <property type="match status" value="1"/>
</dbReference>
<dbReference type="Proteomes" id="UP000740883">
    <property type="component" value="Unassembled WGS sequence"/>
</dbReference>
<evidence type="ECO:0000313" key="9">
    <source>
        <dbReference type="EMBL" id="KAF9765074.1"/>
    </source>
</evidence>
<evidence type="ECO:0000256" key="2">
    <source>
        <dbReference type="ARBA" id="ARBA00004906"/>
    </source>
</evidence>
<dbReference type="Gene3D" id="3.30.2160.10">
    <property type="entry name" value="Hect, E3 ligase catalytic domain"/>
    <property type="match status" value="1"/>
</dbReference>
<evidence type="ECO:0000256" key="5">
    <source>
        <dbReference type="ARBA" id="ARBA00022786"/>
    </source>
</evidence>
<evidence type="ECO:0000256" key="7">
    <source>
        <dbReference type="SAM" id="MobiDB-lite"/>
    </source>
</evidence>
<comment type="caution">
    <text evidence="9">The sequence shown here is derived from an EMBL/GenBank/DDBJ whole genome shotgun (WGS) entry which is preliminary data.</text>
</comment>
<dbReference type="FunFam" id="3.30.2160.10:FF:000001">
    <property type="entry name" value="E3 ubiquitin-protein ligase NEDD4-like"/>
    <property type="match status" value="1"/>
</dbReference>
<evidence type="ECO:0000256" key="1">
    <source>
        <dbReference type="ARBA" id="ARBA00000885"/>
    </source>
</evidence>
<keyword evidence="5 6" id="KW-0833">Ubl conjugation pathway</keyword>
<dbReference type="CDD" id="cd00078">
    <property type="entry name" value="HECTc"/>
    <property type="match status" value="1"/>
</dbReference>
<dbReference type="InterPro" id="IPR000569">
    <property type="entry name" value="HECT_dom"/>
</dbReference>
<comment type="catalytic activity">
    <reaction evidence="1">
        <text>S-ubiquitinyl-[E2 ubiquitin-conjugating enzyme]-L-cysteine + [acceptor protein]-L-lysine = [E2 ubiquitin-conjugating enzyme]-L-cysteine + N(6)-ubiquitinyl-[acceptor protein]-L-lysine.</text>
        <dbReference type="EC" id="2.3.2.26"/>
    </reaction>
</comment>
<dbReference type="Pfam" id="PF00632">
    <property type="entry name" value="HECT"/>
    <property type="match status" value="1"/>
</dbReference>
<dbReference type="GO" id="GO:0006511">
    <property type="term" value="P:ubiquitin-dependent protein catabolic process"/>
    <property type="evidence" value="ECO:0007669"/>
    <property type="project" value="TreeGrafter"/>
</dbReference>
<feature type="active site" description="Glycyl thioester intermediate" evidence="6">
    <location>
        <position position="2495"/>
    </location>
</feature>
<feature type="compositionally biased region" description="Polar residues" evidence="7">
    <location>
        <begin position="1515"/>
        <end position="1526"/>
    </location>
</feature>
<dbReference type="Gene3D" id="3.90.1750.10">
    <property type="entry name" value="Hect, E3 ligase catalytic domains"/>
    <property type="match status" value="1"/>
</dbReference>
<gene>
    <name evidence="9" type="primary">ptr1_0</name>
    <name evidence="9" type="ORF">NGRA_0005</name>
</gene>
<dbReference type="SUPFAM" id="SSF56204">
    <property type="entry name" value="Hect, E3 ligase catalytic domain"/>
    <property type="match status" value="1"/>
</dbReference>